<sequence>MACMRAESRPGTPQSRQGTSQQHTHSGKVWPGSLETCAAGNGGEALHQAAPGQAMPVRRATEQSSNPYSITSYSLPADYHDSHRSLVAAAAGCGVACAGCDNSGREQLVAALPRLQGCARLGRAAGGPVRRRGRSGAAGSLPQAAWPASDVIQQRWREATHTAEQGVQSKRCVQATLASSVDESDYKK</sequence>
<dbReference type="AlphaFoldDB" id="A0A6A0AI94"/>
<evidence type="ECO:0000313" key="2">
    <source>
        <dbReference type="EMBL" id="GFH32051.1"/>
    </source>
</evidence>
<evidence type="ECO:0000313" key="3">
    <source>
        <dbReference type="Proteomes" id="UP000485058"/>
    </source>
</evidence>
<keyword evidence="3" id="KW-1185">Reference proteome</keyword>
<dbReference type="EMBL" id="BLLF01006197">
    <property type="protein sequence ID" value="GFH32051.1"/>
    <property type="molecule type" value="Genomic_DNA"/>
</dbReference>
<feature type="compositionally biased region" description="Polar residues" evidence="1">
    <location>
        <begin position="11"/>
        <end position="24"/>
    </location>
</feature>
<dbReference type="Proteomes" id="UP000485058">
    <property type="component" value="Unassembled WGS sequence"/>
</dbReference>
<proteinExistence type="predicted"/>
<comment type="caution">
    <text evidence="2">The sequence shown here is derived from an EMBL/GenBank/DDBJ whole genome shotgun (WGS) entry which is preliminary data.</text>
</comment>
<accession>A0A6A0AI94</accession>
<evidence type="ECO:0000256" key="1">
    <source>
        <dbReference type="SAM" id="MobiDB-lite"/>
    </source>
</evidence>
<protein>
    <submittedName>
        <fullName evidence="2">Uncharacterized protein</fullName>
    </submittedName>
</protein>
<gene>
    <name evidence="2" type="ORF">HaLaN_31203</name>
</gene>
<reference evidence="2 3" key="1">
    <citation type="submission" date="2020-02" db="EMBL/GenBank/DDBJ databases">
        <title>Draft genome sequence of Haematococcus lacustris strain NIES-144.</title>
        <authorList>
            <person name="Morimoto D."/>
            <person name="Nakagawa S."/>
            <person name="Yoshida T."/>
            <person name="Sawayama S."/>
        </authorList>
    </citation>
    <scope>NUCLEOTIDE SEQUENCE [LARGE SCALE GENOMIC DNA]</scope>
    <source>
        <strain evidence="2 3">NIES-144</strain>
    </source>
</reference>
<name>A0A6A0AI94_HAELA</name>
<feature type="region of interest" description="Disordered" evidence="1">
    <location>
        <begin position="1"/>
        <end position="65"/>
    </location>
</feature>
<feature type="region of interest" description="Disordered" evidence="1">
    <location>
        <begin position="125"/>
        <end position="146"/>
    </location>
</feature>
<organism evidence="2 3">
    <name type="scientific">Haematococcus lacustris</name>
    <name type="common">Green alga</name>
    <name type="synonym">Haematococcus pluvialis</name>
    <dbReference type="NCBI Taxonomy" id="44745"/>
    <lineage>
        <taxon>Eukaryota</taxon>
        <taxon>Viridiplantae</taxon>
        <taxon>Chlorophyta</taxon>
        <taxon>core chlorophytes</taxon>
        <taxon>Chlorophyceae</taxon>
        <taxon>CS clade</taxon>
        <taxon>Chlamydomonadales</taxon>
        <taxon>Haematococcaceae</taxon>
        <taxon>Haematococcus</taxon>
    </lineage>
</organism>